<keyword evidence="4" id="KW-0720">Serine protease</keyword>
<keyword evidence="5" id="KW-0812">Transmembrane</keyword>
<reference evidence="8" key="1">
    <citation type="submission" date="2017-04" db="EMBL/GenBank/DDBJ databases">
        <authorList>
            <person name="Varghese N."/>
            <person name="Submissions S."/>
        </authorList>
    </citation>
    <scope>NUCLEOTIDE SEQUENCE [LARGE SCALE GENOMIC DNA]</scope>
    <source>
        <strain evidence="8">DSM 22618</strain>
    </source>
</reference>
<keyword evidence="5" id="KW-1133">Transmembrane helix</keyword>
<evidence type="ECO:0000256" key="1">
    <source>
        <dbReference type="ARBA" id="ARBA00008683"/>
    </source>
</evidence>
<protein>
    <submittedName>
        <fullName evidence="7">Protease-4</fullName>
    </submittedName>
</protein>
<dbReference type="STRING" id="1123014.SAMN02745746_01092"/>
<dbReference type="PANTHER" id="PTHR42987">
    <property type="entry name" value="PEPTIDASE S49"/>
    <property type="match status" value="1"/>
</dbReference>
<dbReference type="Gene3D" id="3.90.226.10">
    <property type="entry name" value="2-enoyl-CoA Hydratase, Chain A, domain 1"/>
    <property type="match status" value="1"/>
</dbReference>
<dbReference type="PANTHER" id="PTHR42987:SF8">
    <property type="entry name" value="PROTEINASE"/>
    <property type="match status" value="1"/>
</dbReference>
<organism evidence="7 8">
    <name type="scientific">Pseudogulbenkiania subflava DSM 22618</name>
    <dbReference type="NCBI Taxonomy" id="1123014"/>
    <lineage>
        <taxon>Bacteria</taxon>
        <taxon>Pseudomonadati</taxon>
        <taxon>Pseudomonadota</taxon>
        <taxon>Betaproteobacteria</taxon>
        <taxon>Neisseriales</taxon>
        <taxon>Chromobacteriaceae</taxon>
        <taxon>Pseudogulbenkiania</taxon>
    </lineage>
</organism>
<keyword evidence="3" id="KW-0378">Hydrolase</keyword>
<dbReference type="GO" id="GO:0006508">
    <property type="term" value="P:proteolysis"/>
    <property type="evidence" value="ECO:0007669"/>
    <property type="project" value="UniProtKB-KW"/>
</dbReference>
<keyword evidence="5" id="KW-0472">Membrane</keyword>
<name>A0A1Y6BGY3_9NEIS</name>
<keyword evidence="8" id="KW-1185">Reference proteome</keyword>
<dbReference type="Proteomes" id="UP000192920">
    <property type="component" value="Unassembled WGS sequence"/>
</dbReference>
<accession>A0A1Y6BGY3</accession>
<dbReference type="InterPro" id="IPR029045">
    <property type="entry name" value="ClpP/crotonase-like_dom_sf"/>
</dbReference>
<dbReference type="GO" id="GO:0008236">
    <property type="term" value="F:serine-type peptidase activity"/>
    <property type="evidence" value="ECO:0007669"/>
    <property type="project" value="UniProtKB-KW"/>
</dbReference>
<evidence type="ECO:0000256" key="2">
    <source>
        <dbReference type="ARBA" id="ARBA00022670"/>
    </source>
</evidence>
<dbReference type="SUPFAM" id="SSF52096">
    <property type="entry name" value="ClpP/crotonase"/>
    <property type="match status" value="1"/>
</dbReference>
<sequence length="312" mass="34580">MNDNPQWERQLLEKLAMASLVEQRRTRQWKIFFRLAWLVIIGAAVFGLFYTKDEVPGERLIGDGHTATLQLKGVIDSDNDTAEKLITGLNDAYRDKNTRGIIIQANSPGGSPVLSGMVYDEIRRQKKLHPAIPLYVVVEEVCASGCYYIAAAADKIFVDKASIIGSIGVLSDGFGFTGVMEKLGVERRLRTSGENKAMGDPFSPLNPKQEAIRQQLLDDIHQQFISAVKDGRGSRLHNDPDLFSGLIWLGTKSIPLGLADGYGTVHSVARDVIKSEKTVDYTPEDTFPSRFARRLGVEFSSGVKGLFDPRFF</sequence>
<feature type="domain" description="Peptidase S49" evidence="6">
    <location>
        <begin position="131"/>
        <end position="272"/>
    </location>
</feature>
<evidence type="ECO:0000313" key="8">
    <source>
        <dbReference type="Proteomes" id="UP000192920"/>
    </source>
</evidence>
<keyword evidence="2 7" id="KW-0645">Protease</keyword>
<dbReference type="InterPro" id="IPR047272">
    <property type="entry name" value="S49_SppA_C"/>
</dbReference>
<comment type="similarity">
    <text evidence="1">Belongs to the peptidase S49 family.</text>
</comment>
<dbReference type="InterPro" id="IPR002142">
    <property type="entry name" value="Peptidase_S49"/>
</dbReference>
<feature type="transmembrane region" description="Helical" evidence="5">
    <location>
        <begin position="31"/>
        <end position="50"/>
    </location>
</feature>
<evidence type="ECO:0000256" key="5">
    <source>
        <dbReference type="SAM" id="Phobius"/>
    </source>
</evidence>
<dbReference type="EMBL" id="FXAG01000004">
    <property type="protein sequence ID" value="SMF07124.1"/>
    <property type="molecule type" value="Genomic_DNA"/>
</dbReference>
<evidence type="ECO:0000256" key="4">
    <source>
        <dbReference type="ARBA" id="ARBA00022825"/>
    </source>
</evidence>
<dbReference type="CDD" id="cd07023">
    <property type="entry name" value="S49_Sppa_N_C"/>
    <property type="match status" value="1"/>
</dbReference>
<proteinExistence type="inferred from homology"/>
<gene>
    <name evidence="7" type="ORF">SAMN02745746_01092</name>
</gene>
<evidence type="ECO:0000313" key="7">
    <source>
        <dbReference type="EMBL" id="SMF07124.1"/>
    </source>
</evidence>
<dbReference type="RefSeq" id="WP_085275417.1">
    <property type="nucleotide sequence ID" value="NZ_FXAG01000004.1"/>
</dbReference>
<dbReference type="AlphaFoldDB" id="A0A1Y6BGY3"/>
<evidence type="ECO:0000256" key="3">
    <source>
        <dbReference type="ARBA" id="ARBA00022801"/>
    </source>
</evidence>
<dbReference type="Pfam" id="PF01343">
    <property type="entry name" value="Peptidase_S49"/>
    <property type="match status" value="1"/>
</dbReference>
<evidence type="ECO:0000259" key="6">
    <source>
        <dbReference type="Pfam" id="PF01343"/>
    </source>
</evidence>